<organism evidence="1 2">
    <name type="scientific">Pseudomonas bharatica CSV86</name>
    <dbReference type="NCBI Taxonomy" id="1005395"/>
    <lineage>
        <taxon>Bacteria</taxon>
        <taxon>Pseudomonadati</taxon>
        <taxon>Pseudomonadota</taxon>
        <taxon>Gammaproteobacteria</taxon>
        <taxon>Pseudomonadales</taxon>
        <taxon>Pseudomonadaceae</taxon>
        <taxon>Pseudomonas</taxon>
        <taxon>Pseudomonas bharatica</taxon>
    </lineage>
</organism>
<name>A0A7K4EKE8_9PSED</name>
<accession>A0A7K4EKE8</accession>
<evidence type="ECO:0000313" key="2">
    <source>
        <dbReference type="Proteomes" id="UP000010448"/>
    </source>
</evidence>
<keyword evidence="2" id="KW-1185">Reference proteome</keyword>
<proteinExistence type="predicted"/>
<dbReference type="OrthoDB" id="9806325at2"/>
<dbReference type="EMBL" id="AMWJ02000002">
    <property type="protein sequence ID" value="NNJ18152.1"/>
    <property type="molecule type" value="Genomic_DNA"/>
</dbReference>
<dbReference type="AlphaFoldDB" id="A0A7K4EKE8"/>
<evidence type="ECO:0000313" key="1">
    <source>
        <dbReference type="EMBL" id="NNJ18152.1"/>
    </source>
</evidence>
<dbReference type="Proteomes" id="UP000010448">
    <property type="component" value="Unassembled WGS sequence"/>
</dbReference>
<reference evidence="1 2" key="1">
    <citation type="journal article" date="2013" name="Genome Announc.">
        <title>Genome Sequence of Naphthalene-Degrading Soil Bacterium Pseudomonas putida CSV86.</title>
        <authorList>
            <person name="Phale P.S."/>
            <person name="Paliwal V."/>
            <person name="Raju S.C."/>
            <person name="Modak A."/>
            <person name="Purohit H.J."/>
        </authorList>
    </citation>
    <scope>NUCLEOTIDE SEQUENCE [LARGE SCALE GENOMIC DNA]</scope>
    <source>
        <strain evidence="1 2">CSV86</strain>
    </source>
</reference>
<gene>
    <name evidence="1" type="ORF">CSV86_024710</name>
</gene>
<sequence length="58" mass="6038">MSDRRTAAIAMVGSLPVIAAIQSGALIGAAAEHLGRLFIENFKKFEVSEAIKAAGPQL</sequence>
<protein>
    <submittedName>
        <fullName evidence="1">Uncharacterized protein</fullName>
    </submittedName>
</protein>
<comment type="caution">
    <text evidence="1">The sequence shown here is derived from an EMBL/GenBank/DDBJ whole genome shotgun (WGS) entry which is preliminary data.</text>
</comment>